<keyword evidence="2" id="KW-1185">Reference proteome</keyword>
<proteinExistence type="predicted"/>
<dbReference type="OMA" id="GIRRHEM"/>
<organism evidence="1 2">
    <name type="scientific">Lottia gigantea</name>
    <name type="common">Giant owl limpet</name>
    <dbReference type="NCBI Taxonomy" id="225164"/>
    <lineage>
        <taxon>Eukaryota</taxon>
        <taxon>Metazoa</taxon>
        <taxon>Spiralia</taxon>
        <taxon>Lophotrochozoa</taxon>
        <taxon>Mollusca</taxon>
        <taxon>Gastropoda</taxon>
        <taxon>Patellogastropoda</taxon>
        <taxon>Lottioidea</taxon>
        <taxon>Lottiidae</taxon>
        <taxon>Lottia</taxon>
    </lineage>
</organism>
<evidence type="ECO:0000313" key="1">
    <source>
        <dbReference type="EMBL" id="ESO83469.1"/>
    </source>
</evidence>
<gene>
    <name evidence="1" type="ORF">LOTGIDRAFT_236612</name>
</gene>
<dbReference type="KEGG" id="lgi:LOTGIDRAFT_236612"/>
<dbReference type="OrthoDB" id="5953973at2759"/>
<sequence length="289" mass="32635">MNMNSNMSTVIEDQGFQSEDILRRRLAPYVTFGLQDLQTLMRLDGNTPNSNLTNQLNLKEVVENIFKPKISTEKTTDVVVNGAEHNDVPIEYTIRGLKSHELPVKGVYVHGQIAPGFPYKVRYNGSEKYMFGGEARCLQSIGMGYGKRLTFTGDTLNDKDCYFWSDSHPEGFAFNIAAVKQNEKFIILNSLMEPIGEAVVNYVNEDQHEESSEVVNGVVTKKVRVTLQCSVNFSQKRYHGLVDLHQTNFETINGTALLTKQKRERKAKLDLIENVFLGNFGTCSLHKKS</sequence>
<dbReference type="RefSeq" id="XP_009065898.1">
    <property type="nucleotide sequence ID" value="XM_009067650.1"/>
</dbReference>
<name>V4B4W3_LOTGI</name>
<dbReference type="EMBL" id="KB203683">
    <property type="protein sequence ID" value="ESO83469.1"/>
    <property type="molecule type" value="Genomic_DNA"/>
</dbReference>
<dbReference type="GeneID" id="20250199"/>
<dbReference type="AlphaFoldDB" id="V4B4W3"/>
<accession>V4B4W3</accession>
<dbReference type="HOGENOM" id="CLU_964074_0_0_1"/>
<reference evidence="1 2" key="1">
    <citation type="journal article" date="2013" name="Nature">
        <title>Insights into bilaterian evolution from three spiralian genomes.</title>
        <authorList>
            <person name="Simakov O."/>
            <person name="Marletaz F."/>
            <person name="Cho S.J."/>
            <person name="Edsinger-Gonzales E."/>
            <person name="Havlak P."/>
            <person name="Hellsten U."/>
            <person name="Kuo D.H."/>
            <person name="Larsson T."/>
            <person name="Lv J."/>
            <person name="Arendt D."/>
            <person name="Savage R."/>
            <person name="Osoegawa K."/>
            <person name="de Jong P."/>
            <person name="Grimwood J."/>
            <person name="Chapman J.A."/>
            <person name="Shapiro H."/>
            <person name="Aerts A."/>
            <person name="Otillar R.P."/>
            <person name="Terry A.Y."/>
            <person name="Boore J.L."/>
            <person name="Grigoriev I.V."/>
            <person name="Lindberg D.R."/>
            <person name="Seaver E.C."/>
            <person name="Weisblat D.A."/>
            <person name="Putnam N.H."/>
            <person name="Rokhsar D.S."/>
        </authorList>
    </citation>
    <scope>NUCLEOTIDE SEQUENCE [LARGE SCALE GENOMIC DNA]</scope>
</reference>
<protein>
    <submittedName>
        <fullName evidence="1">Uncharacterized protein</fullName>
    </submittedName>
</protein>
<evidence type="ECO:0000313" key="2">
    <source>
        <dbReference type="Proteomes" id="UP000030746"/>
    </source>
</evidence>
<dbReference type="Proteomes" id="UP000030746">
    <property type="component" value="Unassembled WGS sequence"/>
</dbReference>
<dbReference type="CTD" id="20250199"/>